<feature type="domain" description="C2H2-type" evidence="6">
    <location>
        <begin position="323"/>
        <end position="351"/>
    </location>
</feature>
<feature type="domain" description="C2H2-type" evidence="6">
    <location>
        <begin position="203"/>
        <end position="226"/>
    </location>
</feature>
<dbReference type="Pfam" id="PF00096">
    <property type="entry name" value="zf-C2H2"/>
    <property type="match status" value="3"/>
</dbReference>
<dbReference type="PANTHER" id="PTHR24408:SF61">
    <property type="entry name" value="E3 SUMO-PROTEIN LIGASE ZNF451"/>
    <property type="match status" value="1"/>
</dbReference>
<dbReference type="InterPro" id="IPR013087">
    <property type="entry name" value="Znf_C2H2_type"/>
</dbReference>
<comment type="caution">
    <text evidence="7">The sequence shown here is derived from an EMBL/GenBank/DDBJ whole genome shotgun (WGS) entry which is preliminary data.</text>
</comment>
<keyword evidence="2" id="KW-0677">Repeat</keyword>
<dbReference type="Pfam" id="PF12874">
    <property type="entry name" value="zf-met"/>
    <property type="match status" value="1"/>
</dbReference>
<feature type="domain" description="C2H2-type" evidence="6">
    <location>
        <begin position="141"/>
        <end position="169"/>
    </location>
</feature>
<gene>
    <name evidence="7" type="ORF">PVAND_009924</name>
</gene>
<keyword evidence="1" id="KW-0479">Metal-binding</keyword>
<evidence type="ECO:0000259" key="6">
    <source>
        <dbReference type="PROSITE" id="PS50157"/>
    </source>
</evidence>
<dbReference type="Gene3D" id="3.30.160.60">
    <property type="entry name" value="Classic Zinc Finger"/>
    <property type="match status" value="6"/>
</dbReference>
<dbReference type="SUPFAM" id="SSF57667">
    <property type="entry name" value="beta-beta-alpha zinc fingers"/>
    <property type="match status" value="6"/>
</dbReference>
<dbReference type="PROSITE" id="PS50157">
    <property type="entry name" value="ZINC_FINGER_C2H2_2"/>
    <property type="match status" value="10"/>
</dbReference>
<dbReference type="GO" id="GO:0043565">
    <property type="term" value="F:sequence-specific DNA binding"/>
    <property type="evidence" value="ECO:0007669"/>
    <property type="project" value="TreeGrafter"/>
</dbReference>
<dbReference type="AlphaFoldDB" id="A0A9J6CF32"/>
<feature type="domain" description="C2H2-type" evidence="6">
    <location>
        <begin position="234"/>
        <end position="261"/>
    </location>
</feature>
<keyword evidence="4" id="KW-0862">Zinc</keyword>
<feature type="domain" description="C2H2-type" evidence="6">
    <location>
        <begin position="265"/>
        <end position="293"/>
    </location>
</feature>
<evidence type="ECO:0000256" key="1">
    <source>
        <dbReference type="ARBA" id="ARBA00022723"/>
    </source>
</evidence>
<dbReference type="GO" id="GO:0000981">
    <property type="term" value="F:DNA-binding transcription factor activity, RNA polymerase II-specific"/>
    <property type="evidence" value="ECO:0007669"/>
    <property type="project" value="TreeGrafter"/>
</dbReference>
<sequence>MKLSIEIIKQIYDLLGEHCNVDCININSRICHECKNEIIKCTQFKQRFIETQKKFQCSSLLEIKLEPYDEENSNTNELSQTEIKIESKYELSIEPITIIDEENNHNKYLESLEQPQKLKSSMNIESKRKIRRKNTPSEKDHFCKYCSKYFTEARKVKDHIKRVHLRRKDYKCDHCSYCAYKKYDIYLHITNIHKPKSLLEKTAICPTCGLAFLTNSRLNIHIRRKHLQAIMRKLKCDICGHSTVTLNELRCHMKIHLRKELREKYNCEFCEAVFISKGSLKTHKDVKHLRTNIEIKCFCGKIFKQKSVYQRHYDVIHLGQKAFKCSDCNKAFSGKTHLDYHKKAAHSDEISSIPCEICGKLYKSAETLKRHLIYHSDDPKYKCAECGRMFYENKKLLDHQSVHKTLEFPCIHCDKSFRLETQLNYHLKKVHFKEKLTFKCELCLTTFTRKSTYRDHALRQHKELSQDSLSEFLKRIKKSIPEEHK</sequence>
<feature type="domain" description="C2H2-type" evidence="6">
    <location>
        <begin position="408"/>
        <end position="436"/>
    </location>
</feature>
<reference evidence="7" key="1">
    <citation type="submission" date="2021-03" db="EMBL/GenBank/DDBJ databases">
        <title>Chromosome level genome of the anhydrobiotic midge Polypedilum vanderplanki.</title>
        <authorList>
            <person name="Yoshida Y."/>
            <person name="Kikawada T."/>
            <person name="Gusev O."/>
        </authorList>
    </citation>
    <scope>NUCLEOTIDE SEQUENCE</scope>
    <source>
        <strain evidence="7">NIAS01</strain>
        <tissue evidence="7">Whole body or cell culture</tissue>
    </source>
</reference>
<evidence type="ECO:0000313" key="8">
    <source>
        <dbReference type="Proteomes" id="UP001107558"/>
    </source>
</evidence>
<dbReference type="Proteomes" id="UP001107558">
    <property type="component" value="Chromosome 1"/>
</dbReference>
<feature type="domain" description="C2H2-type" evidence="6">
    <location>
        <begin position="299"/>
        <end position="322"/>
    </location>
</feature>
<evidence type="ECO:0000313" key="7">
    <source>
        <dbReference type="EMBL" id="KAG5680416.1"/>
    </source>
</evidence>
<keyword evidence="3 5" id="KW-0863">Zinc-finger</keyword>
<dbReference type="SMART" id="SM00355">
    <property type="entry name" value="ZnF_C2H2"/>
    <property type="match status" value="11"/>
</dbReference>
<feature type="domain" description="C2H2-type" evidence="6">
    <location>
        <begin position="353"/>
        <end position="380"/>
    </location>
</feature>
<name>A0A9J6CF32_POLVA</name>
<dbReference type="PROSITE" id="PS00028">
    <property type="entry name" value="ZINC_FINGER_C2H2_1"/>
    <property type="match status" value="8"/>
</dbReference>
<protein>
    <recommendedName>
        <fullName evidence="6">C2H2-type domain-containing protein</fullName>
    </recommendedName>
</protein>
<dbReference type="InterPro" id="IPR036236">
    <property type="entry name" value="Znf_C2H2_sf"/>
</dbReference>
<dbReference type="PANTHER" id="PTHR24408">
    <property type="entry name" value="ZINC FINGER PROTEIN"/>
    <property type="match status" value="1"/>
</dbReference>
<evidence type="ECO:0000256" key="3">
    <source>
        <dbReference type="ARBA" id="ARBA00022771"/>
    </source>
</evidence>
<evidence type="ECO:0000256" key="2">
    <source>
        <dbReference type="ARBA" id="ARBA00022737"/>
    </source>
</evidence>
<dbReference type="GO" id="GO:0005634">
    <property type="term" value="C:nucleus"/>
    <property type="evidence" value="ECO:0007669"/>
    <property type="project" value="TreeGrafter"/>
</dbReference>
<evidence type="ECO:0000256" key="5">
    <source>
        <dbReference type="PROSITE-ProRule" id="PRU00042"/>
    </source>
</evidence>
<accession>A0A9J6CF32</accession>
<dbReference type="FunFam" id="3.30.160.60:FF:000446">
    <property type="entry name" value="Zinc finger protein"/>
    <property type="match status" value="1"/>
</dbReference>
<dbReference type="OrthoDB" id="7727540at2759"/>
<proteinExistence type="predicted"/>
<feature type="domain" description="C2H2-type" evidence="6">
    <location>
        <begin position="381"/>
        <end position="403"/>
    </location>
</feature>
<keyword evidence="8" id="KW-1185">Reference proteome</keyword>
<organism evidence="7 8">
    <name type="scientific">Polypedilum vanderplanki</name>
    <name type="common">Sleeping chironomid midge</name>
    <dbReference type="NCBI Taxonomy" id="319348"/>
    <lineage>
        <taxon>Eukaryota</taxon>
        <taxon>Metazoa</taxon>
        <taxon>Ecdysozoa</taxon>
        <taxon>Arthropoda</taxon>
        <taxon>Hexapoda</taxon>
        <taxon>Insecta</taxon>
        <taxon>Pterygota</taxon>
        <taxon>Neoptera</taxon>
        <taxon>Endopterygota</taxon>
        <taxon>Diptera</taxon>
        <taxon>Nematocera</taxon>
        <taxon>Chironomoidea</taxon>
        <taxon>Chironomidae</taxon>
        <taxon>Chironominae</taxon>
        <taxon>Polypedilum</taxon>
        <taxon>Polypedilum</taxon>
    </lineage>
</organism>
<dbReference type="EMBL" id="JADBJN010000001">
    <property type="protein sequence ID" value="KAG5680416.1"/>
    <property type="molecule type" value="Genomic_DNA"/>
</dbReference>
<dbReference type="GO" id="GO:0008270">
    <property type="term" value="F:zinc ion binding"/>
    <property type="evidence" value="ECO:0007669"/>
    <property type="project" value="UniProtKB-KW"/>
</dbReference>
<evidence type="ECO:0000256" key="4">
    <source>
        <dbReference type="ARBA" id="ARBA00022833"/>
    </source>
</evidence>
<feature type="domain" description="C2H2-type" evidence="6">
    <location>
        <begin position="438"/>
        <end position="466"/>
    </location>
</feature>